<keyword evidence="1 2" id="KW-0732">Signal</keyword>
<evidence type="ECO:0000259" key="3">
    <source>
        <dbReference type="Pfam" id="PF13205"/>
    </source>
</evidence>
<protein>
    <recommendedName>
        <fullName evidence="3">SbsA Ig-like domain-containing protein</fullName>
    </recommendedName>
</protein>
<evidence type="ECO:0000313" key="4">
    <source>
        <dbReference type="EMBL" id="BCX48517.1"/>
    </source>
</evidence>
<keyword evidence="5" id="KW-1185">Reference proteome</keyword>
<sequence length="1550" mass="158198">MIPSKPRTVWGRILIPALLSLPALQAQVTPGFELNFDAQNPASAISSASWISTTANSSHDFGFGGDVSLESVTTGLSGITNAYRFTGGGGDSDNLTWNGLFGEGDATTWEFWLKPTDTGDANQVIYESGGSGTGFAIWYETGTASDDSGTVHFTIDGGSGASIETVSAVIDTTEFRQIVLVYDEAAGGGSIDSMEIYVDGALVDDNLTATAFDDASNDNDNTALDDYCGGDGTGLGNANNSLAETASDGEFDGDISIFRVYGSQALTAGEVLANYQALSGPDTAAPTISSTDPTDDATGIYPGAVLVATFNEVIQAGTGSITIIEDPSGAATSTPIAIGDSQITISGKELSIDLSSNLAFGTEYEVQIPSGVVTDTADTPNDFDGTSAGQWTFTTVAVDGTAPVTTTFDPVDDSTEVLLDTTLTVTFDEDVLLNSGASLVLLDEDFEADGGNFTTVGTPNDWAWGAPNSDNDAGLIITTGNNGSTNCWATALGAGGTPSGTINTAADSILQGPDAAGSGVDLTGVASAQLQFAAAVDSVDGDTIEVLVKEVGTDTLLYTVPASSLTPPVTSDWATYGPFDISDAVGHNVYFEFRYVGTSNLYIGLYIDDLLVTGIDGANAITLKNLTDGVDTVIPIDDASQVSVSGSTVTITPTDPLTAAVNYAVRIGSTAIRNYNDLDFAGIADDTTWSFSTASSTLYIGDNNNKNDRWNNPANWDVGVPSGGLSPTIAAANPWVTVWSASTPTYTGDLTMEPNTTIQVGWTNNFVESWNCLGTAGSTTITMGDGVLIKGRTSGTPDVPAIVLQGDVTFSCGESTQTPASPNFGEPITGAHQFTLQSNASGPTVVFDANNTFSHLVIRGINGRGGSHGTVRASAAGSLGAGNVTLESAASNDATLKLEFDASGAMDAAGTLNIDAKGPSGDGSNRIQMDADNTINLLNIQGFPFPAGTYGRVGTPATVDYEAAWMSGDSVLTVTSAPADAAAPVATVTDDSVNGEVFLSLQPSVTFSFTFDEAITTSATTADFSSSGSAPVTIDSVTQTDLNVIEVVVTASGTGTIALQADGSASFDDLFGNSLTGPVLDDSTVTVRDIGDLSTQLGVLSLTNNNGINPATGNLWQIGDNYRLAFVTSGTTDATSNDIATYNTLVQNAANASSLGLGSASWFAIASAAGDGGGIPAVDARTNTSTNPGVDGTGEPIYLMNGTTIAANDYSDLWDGVTNNHINRDEENAARPTNTIPLFNPYGGVWTGTNDNGTANAALGVASPRFGIFSAETKFWESRGTSGQATEAALYGLSEVLTVSAAGPPDTTDPTLVSIADDVGGGPITTSDTVVYTVTFDEPINDGTVETGDFEDGGTSAATIDSVATTGDPAVFEVTVSPGVAGDLILQIASGAVIEDLAGNALDTTSALQDDTTITVTAGTPYTIWSGGALFEDDANGDGISNGMAFILGAADVNANAAGLLPQPGTEPGFLTLSFERLDGIAPVVLSIDYSGDLGFGNTDVIPLTSQTLGSGVVVEVVDGSPTDSVTVKIPDSFASGNGTLFGRLSATEN</sequence>
<organism evidence="4 5">
    <name type="scientific">Haloferula helveola</name>
    <dbReference type="NCBI Taxonomy" id="490095"/>
    <lineage>
        <taxon>Bacteria</taxon>
        <taxon>Pseudomonadati</taxon>
        <taxon>Verrucomicrobiota</taxon>
        <taxon>Verrucomicrobiia</taxon>
        <taxon>Verrucomicrobiales</taxon>
        <taxon>Verrucomicrobiaceae</taxon>
        <taxon>Haloferula</taxon>
    </lineage>
</organism>
<evidence type="ECO:0000256" key="2">
    <source>
        <dbReference type="SAM" id="SignalP"/>
    </source>
</evidence>
<feature type="domain" description="SbsA Ig-like" evidence="3">
    <location>
        <begin position="282"/>
        <end position="395"/>
    </location>
</feature>
<feature type="chain" id="PRO_5047440493" description="SbsA Ig-like domain-containing protein" evidence="2">
    <location>
        <begin position="27"/>
        <end position="1550"/>
    </location>
</feature>
<dbReference type="SUPFAM" id="SSF49899">
    <property type="entry name" value="Concanavalin A-like lectins/glucanases"/>
    <property type="match status" value="1"/>
</dbReference>
<name>A0ABN6H7D0_9BACT</name>
<dbReference type="Proteomes" id="UP001374893">
    <property type="component" value="Chromosome"/>
</dbReference>
<evidence type="ECO:0000256" key="1">
    <source>
        <dbReference type="ARBA" id="ARBA00022729"/>
    </source>
</evidence>
<accession>A0ABN6H7D0</accession>
<gene>
    <name evidence="4" type="ORF">HAHE_24250</name>
</gene>
<dbReference type="Pfam" id="PF13205">
    <property type="entry name" value="Big_5"/>
    <property type="match status" value="2"/>
</dbReference>
<evidence type="ECO:0000313" key="5">
    <source>
        <dbReference type="Proteomes" id="UP001374893"/>
    </source>
</evidence>
<dbReference type="EMBL" id="AP024702">
    <property type="protein sequence ID" value="BCX48517.1"/>
    <property type="molecule type" value="Genomic_DNA"/>
</dbReference>
<proteinExistence type="predicted"/>
<dbReference type="InterPro" id="IPR032812">
    <property type="entry name" value="SbsA_Ig"/>
</dbReference>
<feature type="signal peptide" evidence="2">
    <location>
        <begin position="1"/>
        <end position="26"/>
    </location>
</feature>
<reference evidence="4 5" key="1">
    <citation type="submission" date="2021-06" db="EMBL/GenBank/DDBJ databases">
        <title>Complete genome of Haloferula helveola possessing various polysaccharide degrading enzymes.</title>
        <authorList>
            <person name="Takami H."/>
            <person name="Huang C."/>
            <person name="Hamasaki K."/>
        </authorList>
    </citation>
    <scope>NUCLEOTIDE SEQUENCE [LARGE SCALE GENOMIC DNA]</scope>
    <source>
        <strain evidence="4 5">CN-1</strain>
    </source>
</reference>
<feature type="domain" description="SbsA Ig-like" evidence="3">
    <location>
        <begin position="623"/>
        <end position="693"/>
    </location>
</feature>
<dbReference type="RefSeq" id="WP_338684793.1">
    <property type="nucleotide sequence ID" value="NZ_AP024702.1"/>
</dbReference>
<dbReference type="InterPro" id="IPR013320">
    <property type="entry name" value="ConA-like_dom_sf"/>
</dbReference>
<dbReference type="Gene3D" id="2.60.120.200">
    <property type="match status" value="1"/>
</dbReference>